<dbReference type="InterPro" id="IPR012337">
    <property type="entry name" value="RNaseH-like_sf"/>
</dbReference>
<evidence type="ECO:0000313" key="3">
    <source>
        <dbReference type="Proteomes" id="UP000078542"/>
    </source>
</evidence>
<evidence type="ECO:0000259" key="1">
    <source>
        <dbReference type="PROSITE" id="PS50994"/>
    </source>
</evidence>
<protein>
    <recommendedName>
        <fullName evidence="1">Integrase catalytic domain-containing protein</fullName>
    </recommendedName>
</protein>
<evidence type="ECO:0000313" key="2">
    <source>
        <dbReference type="EMBL" id="KYN50066.1"/>
    </source>
</evidence>
<dbReference type="InterPro" id="IPR001584">
    <property type="entry name" value="Integrase_cat-core"/>
</dbReference>
<feature type="domain" description="Integrase catalytic" evidence="1">
    <location>
        <begin position="3"/>
        <end position="194"/>
    </location>
</feature>
<keyword evidence="3" id="KW-1185">Reference proteome</keyword>
<dbReference type="Gene3D" id="3.30.420.10">
    <property type="entry name" value="Ribonuclease H-like superfamily/Ribonuclease H"/>
    <property type="match status" value="1"/>
</dbReference>
<dbReference type="Pfam" id="PF18701">
    <property type="entry name" value="DUF5641"/>
    <property type="match status" value="1"/>
</dbReference>
<reference evidence="2 3" key="1">
    <citation type="submission" date="2016-03" db="EMBL/GenBank/DDBJ databases">
        <title>Cyphomyrmex costatus WGS genome.</title>
        <authorList>
            <person name="Nygaard S."/>
            <person name="Hu H."/>
            <person name="Boomsma J."/>
            <person name="Zhang G."/>
        </authorList>
    </citation>
    <scope>NUCLEOTIDE SEQUENCE [LARGE SCALE GENOMIC DNA]</scope>
    <source>
        <strain evidence="2">MS0001</strain>
        <tissue evidence="2">Whole body</tissue>
    </source>
</reference>
<dbReference type="PANTHER" id="PTHR47331:SF1">
    <property type="entry name" value="GAG-LIKE PROTEIN"/>
    <property type="match status" value="1"/>
</dbReference>
<dbReference type="PANTHER" id="PTHR47331">
    <property type="entry name" value="PHD-TYPE DOMAIN-CONTAINING PROTEIN"/>
    <property type="match status" value="1"/>
</dbReference>
<name>A0A151K1R4_9HYME</name>
<proteinExistence type="predicted"/>
<dbReference type="AlphaFoldDB" id="A0A151K1R4"/>
<dbReference type="GO" id="GO:0015074">
    <property type="term" value="P:DNA integration"/>
    <property type="evidence" value="ECO:0007669"/>
    <property type="project" value="InterPro"/>
</dbReference>
<organism evidence="2 3">
    <name type="scientific">Cyphomyrmex costatus</name>
    <dbReference type="NCBI Taxonomy" id="456900"/>
    <lineage>
        <taxon>Eukaryota</taxon>
        <taxon>Metazoa</taxon>
        <taxon>Ecdysozoa</taxon>
        <taxon>Arthropoda</taxon>
        <taxon>Hexapoda</taxon>
        <taxon>Insecta</taxon>
        <taxon>Pterygota</taxon>
        <taxon>Neoptera</taxon>
        <taxon>Endopterygota</taxon>
        <taxon>Hymenoptera</taxon>
        <taxon>Apocrita</taxon>
        <taxon>Aculeata</taxon>
        <taxon>Formicoidea</taxon>
        <taxon>Formicidae</taxon>
        <taxon>Myrmicinae</taxon>
        <taxon>Cyphomyrmex</taxon>
    </lineage>
</organism>
<gene>
    <name evidence="2" type="ORF">ALC62_00094</name>
</gene>
<comment type="caution">
    <text evidence="2">The sequence shown here is derived from an EMBL/GenBank/DDBJ whole genome shotgun (WGS) entry which is preliminary data.</text>
</comment>
<feature type="non-terminal residue" evidence="2">
    <location>
        <position position="1"/>
    </location>
</feature>
<dbReference type="SUPFAM" id="SSF53098">
    <property type="entry name" value="Ribonuclease H-like"/>
    <property type="match status" value="1"/>
</dbReference>
<dbReference type="PROSITE" id="PS50994">
    <property type="entry name" value="INTEGRASE"/>
    <property type="match status" value="1"/>
</dbReference>
<dbReference type="STRING" id="456900.A0A151K1R4"/>
<dbReference type="InterPro" id="IPR036397">
    <property type="entry name" value="RNaseH_sf"/>
</dbReference>
<dbReference type="InterPro" id="IPR040676">
    <property type="entry name" value="DUF5641"/>
</dbReference>
<dbReference type="Proteomes" id="UP000078542">
    <property type="component" value="Unassembled WGS sequence"/>
</dbReference>
<dbReference type="GO" id="GO:0003676">
    <property type="term" value="F:nucleic acid binding"/>
    <property type="evidence" value="ECO:0007669"/>
    <property type="project" value="InterPro"/>
</dbReference>
<dbReference type="EMBL" id="LKEX01009310">
    <property type="protein sequence ID" value="KYN50066.1"/>
    <property type="molecule type" value="Genomic_DNA"/>
</dbReference>
<sequence>RITPARPFLKTGIDYAGPIFIRSSRGRGHKSYKAFIAIFVCLCSRAVHLEVVSDYSTDAFLAALRRFTSRRGLCSDLFSDCGTNFVGADRQLRELFKASRNGRRIAHAAATEGIRWHFNPPSAPHFGGLWEAAVKSTKHHLRRVIGNATLTYEEMNTLLTQVEACLNSRPLQALSDDPDDLSALTPGHLLIGAPLLAIPEPSLMEKTAGSLSRWQHLQKMRDHFWERWSREYLHTLTSRPKWFKSTEAPHLGSLCIVTSEITSPNRWPLARITQLHPGEDGVTRVVTVRTASSEFVRPLVKLVLLPDCSSPINPSGDIGEY</sequence>
<accession>A0A151K1R4</accession>